<dbReference type="InterPro" id="IPR036513">
    <property type="entry name" value="STAS_dom_sf"/>
</dbReference>
<dbReference type="InterPro" id="IPR021866">
    <property type="entry name" value="SpoIIAA-like"/>
</dbReference>
<name>A0ABQ1JJ00_9FLAO</name>
<dbReference type="RefSeq" id="WP_188619550.1">
    <property type="nucleotide sequence ID" value="NZ_BMJE01000001.1"/>
</dbReference>
<sequence>MITYINNLPENMVGFRSQGEVTSKDFELVKKHVKELVERTGELNYLLLLENSPKDFSVGAWLQDVLLGIENITKWNRVAIVSDSDTVIDFTDGFSKVMPGEFKGYHTSDYNDAVNWVSGKVNV</sequence>
<evidence type="ECO:0008006" key="3">
    <source>
        <dbReference type="Google" id="ProtNLM"/>
    </source>
</evidence>
<evidence type="ECO:0000313" key="2">
    <source>
        <dbReference type="Proteomes" id="UP000615760"/>
    </source>
</evidence>
<comment type="caution">
    <text evidence="1">The sequence shown here is derived from an EMBL/GenBank/DDBJ whole genome shotgun (WGS) entry which is preliminary data.</text>
</comment>
<evidence type="ECO:0000313" key="1">
    <source>
        <dbReference type="EMBL" id="GGB67205.1"/>
    </source>
</evidence>
<dbReference type="SUPFAM" id="SSF52091">
    <property type="entry name" value="SpoIIaa-like"/>
    <property type="match status" value="1"/>
</dbReference>
<keyword evidence="2" id="KW-1185">Reference proteome</keyword>
<dbReference type="EMBL" id="BMJE01000001">
    <property type="protein sequence ID" value="GGB67205.1"/>
    <property type="molecule type" value="Genomic_DNA"/>
</dbReference>
<dbReference type="Pfam" id="PF11964">
    <property type="entry name" value="SpoIIAA-like"/>
    <property type="match status" value="1"/>
</dbReference>
<proteinExistence type="predicted"/>
<dbReference type="Gene3D" id="3.40.50.10600">
    <property type="entry name" value="SpoIIaa-like domains"/>
    <property type="match status" value="1"/>
</dbReference>
<reference evidence="2" key="1">
    <citation type="journal article" date="2019" name="Int. J. Syst. Evol. Microbiol.">
        <title>The Global Catalogue of Microorganisms (GCM) 10K type strain sequencing project: providing services to taxonomists for standard genome sequencing and annotation.</title>
        <authorList>
            <consortium name="The Broad Institute Genomics Platform"/>
            <consortium name="The Broad Institute Genome Sequencing Center for Infectious Disease"/>
            <person name="Wu L."/>
            <person name="Ma J."/>
        </authorList>
    </citation>
    <scope>NUCLEOTIDE SEQUENCE [LARGE SCALE GENOMIC DNA]</scope>
    <source>
        <strain evidence="2">CGMCC 1.15461</strain>
    </source>
</reference>
<protein>
    <recommendedName>
        <fullName evidence="3">STAS/SEC14 domain-containing protein</fullName>
    </recommendedName>
</protein>
<dbReference type="Proteomes" id="UP000615760">
    <property type="component" value="Unassembled WGS sequence"/>
</dbReference>
<gene>
    <name evidence="1" type="ORF">GCM10007424_03990</name>
</gene>
<accession>A0ABQ1JJ00</accession>
<dbReference type="InterPro" id="IPR038396">
    <property type="entry name" value="SpoIIAA-like_sf"/>
</dbReference>
<organism evidence="1 2">
    <name type="scientific">Flavobacterium suaedae</name>
    <dbReference type="NCBI Taxonomy" id="1767027"/>
    <lineage>
        <taxon>Bacteria</taxon>
        <taxon>Pseudomonadati</taxon>
        <taxon>Bacteroidota</taxon>
        <taxon>Flavobacteriia</taxon>
        <taxon>Flavobacteriales</taxon>
        <taxon>Flavobacteriaceae</taxon>
        <taxon>Flavobacterium</taxon>
    </lineage>
</organism>